<name>A0A8J5F9L8_ZINOF</name>
<keyword evidence="3" id="KW-1185">Reference proteome</keyword>
<evidence type="ECO:0000313" key="2">
    <source>
        <dbReference type="EMBL" id="KAG6483059.1"/>
    </source>
</evidence>
<organism evidence="2 3">
    <name type="scientific">Zingiber officinale</name>
    <name type="common">Ginger</name>
    <name type="synonym">Amomum zingiber</name>
    <dbReference type="NCBI Taxonomy" id="94328"/>
    <lineage>
        <taxon>Eukaryota</taxon>
        <taxon>Viridiplantae</taxon>
        <taxon>Streptophyta</taxon>
        <taxon>Embryophyta</taxon>
        <taxon>Tracheophyta</taxon>
        <taxon>Spermatophyta</taxon>
        <taxon>Magnoliopsida</taxon>
        <taxon>Liliopsida</taxon>
        <taxon>Zingiberales</taxon>
        <taxon>Zingiberaceae</taxon>
        <taxon>Zingiber</taxon>
    </lineage>
</organism>
<feature type="region of interest" description="Disordered" evidence="1">
    <location>
        <begin position="1"/>
        <end position="41"/>
    </location>
</feature>
<accession>A0A8J5F9L8</accession>
<evidence type="ECO:0000313" key="3">
    <source>
        <dbReference type="Proteomes" id="UP000734854"/>
    </source>
</evidence>
<comment type="caution">
    <text evidence="2">The sequence shown here is derived from an EMBL/GenBank/DDBJ whole genome shotgun (WGS) entry which is preliminary data.</text>
</comment>
<proteinExistence type="predicted"/>
<sequence length="146" mass="16410">MPSLPGENHAGGRRRPRRQAPCFPSKKGTRSGDVTIDVRDDEPEVDWRRQLRLHGSTDARRPPPAVPPMRRSFFVDMAAVDRRLYGQVQKIVWRQTAGSMGRCRKSCGRILASEKRRHPLEEAMKVAAASAESDEGCFHFTGDRAA</sequence>
<gene>
    <name evidence="2" type="ORF">ZIOFF_059699</name>
</gene>
<evidence type="ECO:0000256" key="1">
    <source>
        <dbReference type="SAM" id="MobiDB-lite"/>
    </source>
</evidence>
<protein>
    <submittedName>
        <fullName evidence="2">Uncharacterized protein</fullName>
    </submittedName>
</protein>
<dbReference type="EMBL" id="JACMSC010000016">
    <property type="protein sequence ID" value="KAG6483059.1"/>
    <property type="molecule type" value="Genomic_DNA"/>
</dbReference>
<dbReference type="Proteomes" id="UP000734854">
    <property type="component" value="Unassembled WGS sequence"/>
</dbReference>
<dbReference type="AlphaFoldDB" id="A0A8J5F9L8"/>
<reference evidence="2 3" key="1">
    <citation type="submission" date="2020-08" db="EMBL/GenBank/DDBJ databases">
        <title>Plant Genome Project.</title>
        <authorList>
            <person name="Zhang R.-G."/>
        </authorList>
    </citation>
    <scope>NUCLEOTIDE SEQUENCE [LARGE SCALE GENOMIC DNA]</scope>
    <source>
        <tissue evidence="2">Rhizome</tissue>
    </source>
</reference>